<feature type="compositionally biased region" description="Basic residues" evidence="1">
    <location>
        <begin position="18"/>
        <end position="31"/>
    </location>
</feature>
<dbReference type="Proteomes" id="UP000789595">
    <property type="component" value="Unassembled WGS sequence"/>
</dbReference>
<dbReference type="GO" id="GO:0006139">
    <property type="term" value="P:nucleobase-containing compound metabolic process"/>
    <property type="evidence" value="ECO:0007669"/>
    <property type="project" value="InterPro"/>
</dbReference>
<dbReference type="EMBL" id="CAKKNE010000001">
    <property type="protein sequence ID" value="CAH0365976.1"/>
    <property type="molecule type" value="Genomic_DNA"/>
</dbReference>
<feature type="region of interest" description="Disordered" evidence="1">
    <location>
        <begin position="47"/>
        <end position="114"/>
    </location>
</feature>
<dbReference type="SUPFAM" id="SSF53098">
    <property type="entry name" value="Ribonuclease H-like"/>
    <property type="match status" value="1"/>
</dbReference>
<organism evidence="3">
    <name type="scientific">Pelagomonas calceolata</name>
    <dbReference type="NCBI Taxonomy" id="35677"/>
    <lineage>
        <taxon>Eukaryota</taxon>
        <taxon>Sar</taxon>
        <taxon>Stramenopiles</taxon>
        <taxon>Ochrophyta</taxon>
        <taxon>Pelagophyceae</taxon>
        <taxon>Pelagomonadales</taxon>
        <taxon>Pelagomonadaceae</taxon>
        <taxon>Pelagomonas</taxon>
    </lineage>
</organism>
<sequence>MAKKRKSQGQGGKSTKEAKKRSRAKSKKHALRSATYAVKKLIDSALAEGQPQNAVDPEAQQRRKKKSIRRAAAATARLVEAAVAEDVEGRRRRSHETNQMEDESDSDESDEAQDAAAALAPFVGRGLAGAIDETLRTTRDEAQSLALLEGATLNAEDSDDAAPTYLEDAFSQQGGEFVDESSERWAEFWASSPSVVGVDAEGTHFSPPLLVQIAADTMRGRVLLCAPGNSISPDLQRLMGDADIRKAFFGDPRRERLGCAIRNGVDTQVAERASSGLEGDAPQRGLADVCGRLLQGAPYAKRKRLQKSFGFYRQRAEASLRHSRHWLSTDQRRYAAADAWATLAVYKKLETCGATFELHDVAAEAPSPDRQRGRPVAHTSRADDLRAFVNRSLAGQTGTHTRFNE</sequence>
<gene>
    <name evidence="3" type="ORF">PCAL00307_LOCUS18984</name>
    <name evidence="4" type="ORF">PECAL_1P24430</name>
</gene>
<dbReference type="GO" id="GO:0003676">
    <property type="term" value="F:nucleic acid binding"/>
    <property type="evidence" value="ECO:0007669"/>
    <property type="project" value="InterPro"/>
</dbReference>
<dbReference type="Gene3D" id="3.30.420.10">
    <property type="entry name" value="Ribonuclease H-like superfamily/Ribonuclease H"/>
    <property type="match status" value="1"/>
</dbReference>
<dbReference type="InterPro" id="IPR002562">
    <property type="entry name" value="3'-5'_exonuclease_dom"/>
</dbReference>
<dbReference type="EMBL" id="HBIW01021994">
    <property type="protein sequence ID" value="CAE0703537.1"/>
    <property type="molecule type" value="Transcribed_RNA"/>
</dbReference>
<feature type="region of interest" description="Disordered" evidence="1">
    <location>
        <begin position="1"/>
        <end position="33"/>
    </location>
</feature>
<reference evidence="3" key="1">
    <citation type="submission" date="2021-01" db="EMBL/GenBank/DDBJ databases">
        <authorList>
            <person name="Corre E."/>
            <person name="Pelletier E."/>
            <person name="Niang G."/>
            <person name="Scheremetjew M."/>
            <person name="Finn R."/>
            <person name="Kale V."/>
            <person name="Holt S."/>
            <person name="Cochrane G."/>
            <person name="Meng A."/>
            <person name="Brown T."/>
            <person name="Cohen L."/>
        </authorList>
    </citation>
    <scope>NUCLEOTIDE SEQUENCE</scope>
    <source>
        <strain evidence="3">CCMP1756</strain>
    </source>
</reference>
<dbReference type="AlphaFoldDB" id="A0A7S4A4L7"/>
<name>A0A7S4A4L7_9STRA</name>
<dbReference type="InterPro" id="IPR036397">
    <property type="entry name" value="RNaseH_sf"/>
</dbReference>
<dbReference type="Pfam" id="PF01612">
    <property type="entry name" value="DNA_pol_A_exo1"/>
    <property type="match status" value="1"/>
</dbReference>
<feature type="compositionally biased region" description="Low complexity" evidence="1">
    <location>
        <begin position="70"/>
        <end position="84"/>
    </location>
</feature>
<dbReference type="GO" id="GO:0008408">
    <property type="term" value="F:3'-5' exonuclease activity"/>
    <property type="evidence" value="ECO:0007669"/>
    <property type="project" value="InterPro"/>
</dbReference>
<proteinExistence type="predicted"/>
<feature type="compositionally biased region" description="Acidic residues" evidence="1">
    <location>
        <begin position="99"/>
        <end position="113"/>
    </location>
</feature>
<dbReference type="InterPro" id="IPR012337">
    <property type="entry name" value="RNaseH-like_sf"/>
</dbReference>
<reference evidence="4" key="2">
    <citation type="submission" date="2021-11" db="EMBL/GenBank/DDBJ databases">
        <authorList>
            <consortium name="Genoscope - CEA"/>
            <person name="William W."/>
        </authorList>
    </citation>
    <scope>NUCLEOTIDE SEQUENCE</scope>
</reference>
<feature type="domain" description="3'-5' exonuclease" evidence="2">
    <location>
        <begin position="183"/>
        <end position="350"/>
    </location>
</feature>
<evidence type="ECO:0000313" key="4">
    <source>
        <dbReference type="EMBL" id="CAH0365976.1"/>
    </source>
</evidence>
<evidence type="ECO:0000256" key="1">
    <source>
        <dbReference type="SAM" id="MobiDB-lite"/>
    </source>
</evidence>
<accession>A0A7S4A4L7</accession>
<keyword evidence="5" id="KW-1185">Reference proteome</keyword>
<evidence type="ECO:0000259" key="2">
    <source>
        <dbReference type="Pfam" id="PF01612"/>
    </source>
</evidence>
<evidence type="ECO:0000313" key="5">
    <source>
        <dbReference type="Proteomes" id="UP000789595"/>
    </source>
</evidence>
<evidence type="ECO:0000313" key="3">
    <source>
        <dbReference type="EMBL" id="CAE0703537.1"/>
    </source>
</evidence>
<protein>
    <recommendedName>
        <fullName evidence="2">3'-5' exonuclease domain-containing protein</fullName>
    </recommendedName>
</protein>